<gene>
    <name evidence="4" type="ORF">GCM10008964_03970</name>
</gene>
<evidence type="ECO:0000256" key="3">
    <source>
        <dbReference type="ARBA" id="ARBA00022842"/>
    </source>
</evidence>
<dbReference type="EMBL" id="BAAADG010000001">
    <property type="protein sequence ID" value="GAA0215544.1"/>
    <property type="molecule type" value="Genomic_DNA"/>
</dbReference>
<dbReference type="InterPro" id="IPR006381">
    <property type="entry name" value="HAD-SF-IIB-MPGP"/>
</dbReference>
<dbReference type="NCBIfam" id="TIGR01484">
    <property type="entry name" value="HAD-SF-IIB"/>
    <property type="match status" value="1"/>
</dbReference>
<name>A0ABP3CU19_9GAMM</name>
<dbReference type="SFLD" id="SFLDG01142">
    <property type="entry name" value="C2.B.2:_Mannosyl-3-phosphoglyc"/>
    <property type="match status" value="1"/>
</dbReference>
<dbReference type="SFLD" id="SFLDS00003">
    <property type="entry name" value="Haloacid_Dehalogenase"/>
    <property type="match status" value="1"/>
</dbReference>
<dbReference type="PANTHER" id="PTHR10000:SF8">
    <property type="entry name" value="HAD SUPERFAMILY HYDROLASE-LIKE, TYPE 3"/>
    <property type="match status" value="1"/>
</dbReference>
<dbReference type="InterPro" id="IPR023214">
    <property type="entry name" value="HAD_sf"/>
</dbReference>
<evidence type="ECO:0008006" key="6">
    <source>
        <dbReference type="Google" id="ProtNLM"/>
    </source>
</evidence>
<comment type="caution">
    <text evidence="4">The sequence shown here is derived from an EMBL/GenBank/DDBJ whole genome shotgun (WGS) entry which is preliminary data.</text>
</comment>
<dbReference type="NCBIfam" id="TIGR01486">
    <property type="entry name" value="HAD-SF-IIB-MPGP"/>
    <property type="match status" value="1"/>
</dbReference>
<proteinExistence type="predicted"/>
<reference evidence="5" key="1">
    <citation type="journal article" date="2019" name="Int. J. Syst. Evol. Microbiol.">
        <title>The Global Catalogue of Microorganisms (GCM) 10K type strain sequencing project: providing services to taxonomists for standard genome sequencing and annotation.</title>
        <authorList>
            <consortium name="The Broad Institute Genomics Platform"/>
            <consortium name="The Broad Institute Genome Sequencing Center for Infectious Disease"/>
            <person name="Wu L."/>
            <person name="Ma J."/>
        </authorList>
    </citation>
    <scope>NUCLEOTIDE SEQUENCE [LARGE SCALE GENOMIC DNA]</scope>
    <source>
        <strain evidence="5">JCM 6886</strain>
    </source>
</reference>
<evidence type="ECO:0000313" key="5">
    <source>
        <dbReference type="Proteomes" id="UP001501476"/>
    </source>
</evidence>
<organism evidence="4 5">
    <name type="scientific">Methylophaga marina</name>
    <dbReference type="NCBI Taxonomy" id="45495"/>
    <lineage>
        <taxon>Bacteria</taxon>
        <taxon>Pseudomonadati</taxon>
        <taxon>Pseudomonadota</taxon>
        <taxon>Gammaproteobacteria</taxon>
        <taxon>Thiotrichales</taxon>
        <taxon>Piscirickettsiaceae</taxon>
        <taxon>Methylophaga</taxon>
    </lineage>
</organism>
<accession>A0ABP3CU19</accession>
<evidence type="ECO:0000256" key="1">
    <source>
        <dbReference type="ARBA" id="ARBA00022723"/>
    </source>
</evidence>
<dbReference type="Pfam" id="PF08282">
    <property type="entry name" value="Hydrolase_3"/>
    <property type="match status" value="1"/>
</dbReference>
<sequence length="592" mass="67213">MDMLNIDISDFLQKHRLPDSYQTLAEQWYLPVLEEISMHHKSAKRTITVGINGAQGSGKSTLAQLAVYILREHYSLNVVSLSLDDFYFTRQERIQLGQGIHPLLTTRGVPGTHDIALARKTISQLINQQFPVNIPRFNKAEDDRAPAESEEIITQAVDVVIFEGWCLGAEAQDDRLLKAPINDLEEFEDDSQVWRRYVNEQLARFYPKLFELIDIWIMLKAPSFDCVYQWRLEQENKLKSSLSEQQTSTQIMDEKAVGRFIKYYQRITENTLNTLPNKVNYLFELDENRQITQLTQPLPTKLSSNAPHQWLVFTDMDGTLLDHHNYHFDEAIPTLAALEQNQIPVIPVTSKTAAEVELIRDSLGNHHPFIVENGAAVYIPEGYFDQQPEDTEKRGKYWVKSFVQPRQHWQSLIDQVRPAYQHEFKTFADAGIDGIIAMTGLNVHAAACAARREFGEPVSWHGNGNLKHQFITELTALGANILEGGRFIHVSGQCDKGQALAWLTAVYQQTQPQQIIQTLGIGDSQNDKAMLEQADYALLIRSPVHGLPDIDRTDNLTVSTFFGPKGWAEGVTQIIDAKQHSDSFNLPRGNHG</sequence>
<dbReference type="SUPFAM" id="SSF56784">
    <property type="entry name" value="HAD-like"/>
    <property type="match status" value="1"/>
</dbReference>
<keyword evidence="5" id="KW-1185">Reference proteome</keyword>
<dbReference type="InterPro" id="IPR036412">
    <property type="entry name" value="HAD-like_sf"/>
</dbReference>
<protein>
    <recommendedName>
        <fullName evidence="6">Glycerate kinase</fullName>
    </recommendedName>
</protein>
<evidence type="ECO:0000313" key="4">
    <source>
        <dbReference type="EMBL" id="GAA0215544.1"/>
    </source>
</evidence>
<keyword evidence="2" id="KW-0378">Hydrolase</keyword>
<dbReference type="InterPro" id="IPR006379">
    <property type="entry name" value="HAD-SF_hydro_IIB"/>
</dbReference>
<dbReference type="SUPFAM" id="SSF52540">
    <property type="entry name" value="P-loop containing nucleoside triphosphate hydrolases"/>
    <property type="match status" value="1"/>
</dbReference>
<dbReference type="InterPro" id="IPR027417">
    <property type="entry name" value="P-loop_NTPase"/>
</dbReference>
<evidence type="ECO:0000256" key="2">
    <source>
        <dbReference type="ARBA" id="ARBA00022801"/>
    </source>
</evidence>
<dbReference type="RefSeq" id="WP_286305148.1">
    <property type="nucleotide sequence ID" value="NZ_AP027741.1"/>
</dbReference>
<keyword evidence="1" id="KW-0479">Metal-binding</keyword>
<dbReference type="Gene3D" id="3.40.50.300">
    <property type="entry name" value="P-loop containing nucleotide triphosphate hydrolases"/>
    <property type="match status" value="1"/>
</dbReference>
<dbReference type="SFLD" id="SFLDG01140">
    <property type="entry name" value="C2.B:_Phosphomannomutase_and_P"/>
    <property type="match status" value="1"/>
</dbReference>
<dbReference type="PANTHER" id="PTHR10000">
    <property type="entry name" value="PHOSPHOSERINE PHOSPHATASE"/>
    <property type="match status" value="1"/>
</dbReference>
<dbReference type="Gene3D" id="3.40.50.1000">
    <property type="entry name" value="HAD superfamily/HAD-like"/>
    <property type="match status" value="1"/>
</dbReference>
<dbReference type="Gene3D" id="3.30.980.20">
    <property type="entry name" value="Putative mannosyl-3-phosphoglycerate phosphatase, domain 2"/>
    <property type="match status" value="1"/>
</dbReference>
<keyword evidence="3" id="KW-0460">Magnesium</keyword>
<dbReference type="Proteomes" id="UP001501476">
    <property type="component" value="Unassembled WGS sequence"/>
</dbReference>